<dbReference type="AlphaFoldDB" id="A0A1C5AY73"/>
<sequence length="139" mass="15608">MALHVIAVYHNRESRFFPYEDGHQLTQVISHWRHHPIGTDPADIAAWAFEVFNTDLDWLEPHRSTPEGEADFLIACAYRLMRRRSLSTGDVVAVTTDGSTTWLACEFIGWRHIAIPPAVTGEPLTADAVYRHVRGGGDA</sequence>
<name>A0A1C5AY73_9ACTN</name>
<dbReference type="STRING" id="121616.GA0070216_1448"/>
<dbReference type="Proteomes" id="UP000198797">
    <property type="component" value="Unassembled WGS sequence"/>
</dbReference>
<evidence type="ECO:0000313" key="1">
    <source>
        <dbReference type="EMBL" id="SCF50011.1"/>
    </source>
</evidence>
<evidence type="ECO:0000313" key="2">
    <source>
        <dbReference type="Proteomes" id="UP000198797"/>
    </source>
</evidence>
<reference evidence="2" key="1">
    <citation type="submission" date="2016-06" db="EMBL/GenBank/DDBJ databases">
        <authorList>
            <person name="Varghese N."/>
            <person name="Submissions Spin"/>
        </authorList>
    </citation>
    <scope>NUCLEOTIDE SEQUENCE [LARGE SCALE GENOMIC DNA]</scope>
    <source>
        <strain evidence="2">DSM 44100</strain>
    </source>
</reference>
<protein>
    <submittedName>
        <fullName evidence="1">Uncharacterized protein</fullName>
    </submittedName>
</protein>
<organism evidence="1 2">
    <name type="scientific">Micromonospora matsumotoense</name>
    <dbReference type="NCBI Taxonomy" id="121616"/>
    <lineage>
        <taxon>Bacteria</taxon>
        <taxon>Bacillati</taxon>
        <taxon>Actinomycetota</taxon>
        <taxon>Actinomycetes</taxon>
        <taxon>Micromonosporales</taxon>
        <taxon>Micromonosporaceae</taxon>
        <taxon>Micromonospora</taxon>
    </lineage>
</organism>
<proteinExistence type="predicted"/>
<dbReference type="EMBL" id="FMCU01000044">
    <property type="protein sequence ID" value="SCF50011.1"/>
    <property type="molecule type" value="Genomic_DNA"/>
</dbReference>
<accession>A0A1C5AY73</accession>
<gene>
    <name evidence="1" type="ORF">GA0070216_1448</name>
</gene>
<keyword evidence="2" id="KW-1185">Reference proteome</keyword>